<evidence type="ECO:0000313" key="2">
    <source>
        <dbReference type="EMBL" id="KAF2826079.1"/>
    </source>
</evidence>
<reference evidence="2" key="1">
    <citation type="journal article" date="2020" name="Stud. Mycol.">
        <title>101 Dothideomycetes genomes: a test case for predicting lifestyles and emergence of pathogens.</title>
        <authorList>
            <person name="Haridas S."/>
            <person name="Albert R."/>
            <person name="Binder M."/>
            <person name="Bloem J."/>
            <person name="Labutti K."/>
            <person name="Salamov A."/>
            <person name="Andreopoulos B."/>
            <person name="Baker S."/>
            <person name="Barry K."/>
            <person name="Bills G."/>
            <person name="Bluhm B."/>
            <person name="Cannon C."/>
            <person name="Castanera R."/>
            <person name="Culley D."/>
            <person name="Daum C."/>
            <person name="Ezra D."/>
            <person name="Gonzalez J."/>
            <person name="Henrissat B."/>
            <person name="Kuo A."/>
            <person name="Liang C."/>
            <person name="Lipzen A."/>
            <person name="Lutzoni F."/>
            <person name="Magnuson J."/>
            <person name="Mondo S."/>
            <person name="Nolan M."/>
            <person name="Ohm R."/>
            <person name="Pangilinan J."/>
            <person name="Park H.-J."/>
            <person name="Ramirez L."/>
            <person name="Alfaro M."/>
            <person name="Sun H."/>
            <person name="Tritt A."/>
            <person name="Yoshinaga Y."/>
            <person name="Zwiers L.-H."/>
            <person name="Turgeon B."/>
            <person name="Goodwin S."/>
            <person name="Spatafora J."/>
            <person name="Crous P."/>
            <person name="Grigoriev I."/>
        </authorList>
    </citation>
    <scope>NUCLEOTIDE SEQUENCE</scope>
    <source>
        <strain evidence="2">CBS 113818</strain>
    </source>
</reference>
<proteinExistence type="predicted"/>
<evidence type="ECO:0000256" key="1">
    <source>
        <dbReference type="SAM" id="MobiDB-lite"/>
    </source>
</evidence>
<gene>
    <name evidence="2" type="ORF">CC86DRAFT_455681</name>
</gene>
<feature type="compositionally biased region" description="Basic and acidic residues" evidence="1">
    <location>
        <begin position="102"/>
        <end position="112"/>
    </location>
</feature>
<evidence type="ECO:0000313" key="3">
    <source>
        <dbReference type="Proteomes" id="UP000799424"/>
    </source>
</evidence>
<dbReference type="Proteomes" id="UP000799424">
    <property type="component" value="Unassembled WGS sequence"/>
</dbReference>
<protein>
    <submittedName>
        <fullName evidence="2">Uncharacterized protein</fullName>
    </submittedName>
</protein>
<dbReference type="AlphaFoldDB" id="A0A6A6ZZY8"/>
<feature type="compositionally biased region" description="Polar residues" evidence="1">
    <location>
        <begin position="198"/>
        <end position="223"/>
    </location>
</feature>
<organism evidence="2 3">
    <name type="scientific">Ophiobolus disseminans</name>
    <dbReference type="NCBI Taxonomy" id="1469910"/>
    <lineage>
        <taxon>Eukaryota</taxon>
        <taxon>Fungi</taxon>
        <taxon>Dikarya</taxon>
        <taxon>Ascomycota</taxon>
        <taxon>Pezizomycotina</taxon>
        <taxon>Dothideomycetes</taxon>
        <taxon>Pleosporomycetidae</taxon>
        <taxon>Pleosporales</taxon>
        <taxon>Pleosporineae</taxon>
        <taxon>Phaeosphaeriaceae</taxon>
        <taxon>Ophiobolus</taxon>
    </lineage>
</organism>
<dbReference type="EMBL" id="MU006226">
    <property type="protein sequence ID" value="KAF2826079.1"/>
    <property type="molecule type" value="Genomic_DNA"/>
</dbReference>
<feature type="region of interest" description="Disordered" evidence="1">
    <location>
        <begin position="191"/>
        <end position="223"/>
    </location>
</feature>
<feature type="region of interest" description="Disordered" evidence="1">
    <location>
        <begin position="1"/>
        <end position="63"/>
    </location>
</feature>
<feature type="compositionally biased region" description="Polar residues" evidence="1">
    <location>
        <begin position="1"/>
        <end position="49"/>
    </location>
</feature>
<feature type="region of interest" description="Disordered" evidence="1">
    <location>
        <begin position="83"/>
        <end position="176"/>
    </location>
</feature>
<sequence length="261" mass="27374">MCSSLEGSASSTPQVDETQQQLGGSASATPQVNEPQTQHEGSLSQSTSPLIPDSDDFDEGLKEEELVELLYTSVPDAVQTCGKAKMRNTVQPNTRSKGKSRAVADDTSHEDVDGSSDDEDEDEFVIEGMDDDFDGTSQGKRLRGAATTRSSKRAKDNTGQRSRINKGGKSNEQQPSLSMYFQPTTTSAGTSATLSIAGPSSGTMSSITGPSGASLGTSTIAGSTPSLHTTALSTADRTAKSMRVLPGTWRGKMVLRVGDIT</sequence>
<feature type="compositionally biased region" description="Polar residues" evidence="1">
    <location>
        <begin position="159"/>
        <end position="176"/>
    </location>
</feature>
<accession>A0A6A6ZZY8</accession>
<name>A0A6A6ZZY8_9PLEO</name>
<feature type="compositionally biased region" description="Acidic residues" evidence="1">
    <location>
        <begin position="113"/>
        <end position="134"/>
    </location>
</feature>
<keyword evidence="3" id="KW-1185">Reference proteome</keyword>